<evidence type="ECO:0000313" key="3">
    <source>
        <dbReference type="EMBL" id="UXI69258.1"/>
    </source>
</evidence>
<organism evidence="3 4">
    <name type="scientific">Tahibacter amnicola</name>
    <dbReference type="NCBI Taxonomy" id="2976241"/>
    <lineage>
        <taxon>Bacteria</taxon>
        <taxon>Pseudomonadati</taxon>
        <taxon>Pseudomonadota</taxon>
        <taxon>Gammaproteobacteria</taxon>
        <taxon>Lysobacterales</taxon>
        <taxon>Rhodanobacteraceae</taxon>
        <taxon>Tahibacter</taxon>
    </lineage>
</organism>
<dbReference type="EMBL" id="CP104694">
    <property type="protein sequence ID" value="UXI69258.1"/>
    <property type="molecule type" value="Genomic_DNA"/>
</dbReference>
<protein>
    <submittedName>
        <fullName evidence="3">Uncharacterized protein</fullName>
    </submittedName>
</protein>
<proteinExistence type="predicted"/>
<keyword evidence="2" id="KW-0472">Membrane</keyword>
<reference evidence="3" key="1">
    <citation type="submission" date="2022-09" db="EMBL/GenBank/DDBJ databases">
        <title>Tahibacter sp. nov., isolated from a fresh water.</title>
        <authorList>
            <person name="Baek J.H."/>
            <person name="Lee J.K."/>
            <person name="Kim J.M."/>
            <person name="Jeon C.O."/>
        </authorList>
    </citation>
    <scope>NUCLEOTIDE SEQUENCE</scope>
    <source>
        <strain evidence="3">W38</strain>
    </source>
</reference>
<keyword evidence="2" id="KW-1133">Transmembrane helix</keyword>
<feature type="region of interest" description="Disordered" evidence="1">
    <location>
        <begin position="62"/>
        <end position="81"/>
    </location>
</feature>
<keyword evidence="2" id="KW-0812">Transmembrane</keyword>
<name>A0ABY6BGV3_9GAMM</name>
<accession>A0ABY6BGV3</accession>
<evidence type="ECO:0000256" key="1">
    <source>
        <dbReference type="SAM" id="MobiDB-lite"/>
    </source>
</evidence>
<keyword evidence="4" id="KW-1185">Reference proteome</keyword>
<dbReference type="Proteomes" id="UP001064632">
    <property type="component" value="Chromosome"/>
</dbReference>
<sequence length="100" mass="10495">MFQAIFRLPRTRNPLARAVFAVLGALVLAGVLVFGFFALVLLVCVGAVIWLARHLAGPRAPAATATASAGTPPPSRQTPAGVIEGEFVVVDESATTRQQR</sequence>
<dbReference type="RefSeq" id="WP_261696216.1">
    <property type="nucleotide sequence ID" value="NZ_CP104694.1"/>
</dbReference>
<evidence type="ECO:0000313" key="4">
    <source>
        <dbReference type="Proteomes" id="UP001064632"/>
    </source>
</evidence>
<gene>
    <name evidence="3" type="ORF">N4264_06305</name>
</gene>
<evidence type="ECO:0000256" key="2">
    <source>
        <dbReference type="SAM" id="Phobius"/>
    </source>
</evidence>
<feature type="transmembrane region" description="Helical" evidence="2">
    <location>
        <begin position="20"/>
        <end position="51"/>
    </location>
</feature>